<evidence type="ECO:0000313" key="1">
    <source>
        <dbReference type="EMBL" id="KAG8227410.1"/>
    </source>
</evidence>
<evidence type="ECO:0000313" key="2">
    <source>
        <dbReference type="Proteomes" id="UP000792457"/>
    </source>
</evidence>
<dbReference type="OrthoDB" id="6591939at2759"/>
<protein>
    <submittedName>
        <fullName evidence="1">Uncharacterized protein</fullName>
    </submittedName>
</protein>
<gene>
    <name evidence="1" type="ORF">J437_LFUL000419</name>
</gene>
<reference evidence="1" key="1">
    <citation type="submission" date="2013-04" db="EMBL/GenBank/DDBJ databases">
        <authorList>
            <person name="Qu J."/>
            <person name="Murali S.C."/>
            <person name="Bandaranaike D."/>
            <person name="Bellair M."/>
            <person name="Blankenburg K."/>
            <person name="Chao H."/>
            <person name="Dinh H."/>
            <person name="Doddapaneni H."/>
            <person name="Downs B."/>
            <person name="Dugan-Rocha S."/>
            <person name="Elkadiri S."/>
            <person name="Gnanaolivu R.D."/>
            <person name="Hernandez B."/>
            <person name="Javaid M."/>
            <person name="Jayaseelan J.C."/>
            <person name="Lee S."/>
            <person name="Li M."/>
            <person name="Ming W."/>
            <person name="Munidasa M."/>
            <person name="Muniz J."/>
            <person name="Nguyen L."/>
            <person name="Ongeri F."/>
            <person name="Osuji N."/>
            <person name="Pu L.-L."/>
            <person name="Puazo M."/>
            <person name="Qu C."/>
            <person name="Quiroz J."/>
            <person name="Raj R."/>
            <person name="Weissenberger G."/>
            <person name="Xin Y."/>
            <person name="Zou X."/>
            <person name="Han Y."/>
            <person name="Richards S."/>
            <person name="Worley K."/>
            <person name="Muzny D."/>
            <person name="Gibbs R."/>
        </authorList>
    </citation>
    <scope>NUCLEOTIDE SEQUENCE</scope>
    <source>
        <strain evidence="1">Sampled in the wild</strain>
    </source>
</reference>
<organism evidence="1 2">
    <name type="scientific">Ladona fulva</name>
    <name type="common">Scarce chaser dragonfly</name>
    <name type="synonym">Libellula fulva</name>
    <dbReference type="NCBI Taxonomy" id="123851"/>
    <lineage>
        <taxon>Eukaryota</taxon>
        <taxon>Metazoa</taxon>
        <taxon>Ecdysozoa</taxon>
        <taxon>Arthropoda</taxon>
        <taxon>Hexapoda</taxon>
        <taxon>Insecta</taxon>
        <taxon>Pterygota</taxon>
        <taxon>Palaeoptera</taxon>
        <taxon>Odonata</taxon>
        <taxon>Epiprocta</taxon>
        <taxon>Anisoptera</taxon>
        <taxon>Libelluloidea</taxon>
        <taxon>Libellulidae</taxon>
        <taxon>Ladona</taxon>
    </lineage>
</organism>
<name>A0A8K0K325_LADFU</name>
<keyword evidence="2" id="KW-1185">Reference proteome</keyword>
<comment type="caution">
    <text evidence="1">The sequence shown here is derived from an EMBL/GenBank/DDBJ whole genome shotgun (WGS) entry which is preliminary data.</text>
</comment>
<dbReference type="AlphaFoldDB" id="A0A8K0K325"/>
<dbReference type="EMBL" id="KZ308322">
    <property type="protein sequence ID" value="KAG8227410.1"/>
    <property type="molecule type" value="Genomic_DNA"/>
</dbReference>
<dbReference type="InterPro" id="IPR011989">
    <property type="entry name" value="ARM-like"/>
</dbReference>
<accession>A0A8K0K325</accession>
<reference evidence="1" key="2">
    <citation type="submission" date="2017-10" db="EMBL/GenBank/DDBJ databases">
        <title>Ladona fulva Genome sequencing and assembly.</title>
        <authorList>
            <person name="Murali S."/>
            <person name="Richards S."/>
            <person name="Bandaranaike D."/>
            <person name="Bellair M."/>
            <person name="Blankenburg K."/>
            <person name="Chao H."/>
            <person name="Dinh H."/>
            <person name="Doddapaneni H."/>
            <person name="Dugan-Rocha S."/>
            <person name="Elkadiri S."/>
            <person name="Gnanaolivu R."/>
            <person name="Hernandez B."/>
            <person name="Skinner E."/>
            <person name="Javaid M."/>
            <person name="Lee S."/>
            <person name="Li M."/>
            <person name="Ming W."/>
            <person name="Munidasa M."/>
            <person name="Muniz J."/>
            <person name="Nguyen L."/>
            <person name="Hughes D."/>
            <person name="Osuji N."/>
            <person name="Pu L.-L."/>
            <person name="Puazo M."/>
            <person name="Qu C."/>
            <person name="Quiroz J."/>
            <person name="Raj R."/>
            <person name="Weissenberger G."/>
            <person name="Xin Y."/>
            <person name="Zou X."/>
            <person name="Han Y."/>
            <person name="Worley K."/>
            <person name="Muzny D."/>
            <person name="Gibbs R."/>
        </authorList>
    </citation>
    <scope>NUCLEOTIDE SEQUENCE</scope>
    <source>
        <strain evidence="1">Sampled in the wild</strain>
    </source>
</reference>
<dbReference type="Gene3D" id="1.25.10.10">
    <property type="entry name" value="Leucine-rich Repeat Variant"/>
    <property type="match status" value="1"/>
</dbReference>
<dbReference type="Proteomes" id="UP000792457">
    <property type="component" value="Unassembled WGS sequence"/>
</dbReference>
<sequence>MCFICPRPGNLLDHVMDLVRIVSLDGFGMKVNVFATPKTIQATVTLLENLHIILEKTPRDEIVSDVLPMLYNAFESSTLQVQILTQSVLISSTKESLTI</sequence>
<proteinExistence type="predicted"/>